<dbReference type="CDD" id="cd16329">
    <property type="entry name" value="LolA_like"/>
    <property type="match status" value="1"/>
</dbReference>
<name>A0ABQ0A902_9GAMM</name>
<proteinExistence type="predicted"/>
<dbReference type="Gene3D" id="2.50.20.10">
    <property type="entry name" value="Lipoprotein localisation LolA/LolB/LppX"/>
    <property type="match status" value="1"/>
</dbReference>
<sequence length="445" mass="50812">MFTKIAAYTIATSLAFMSVGSIAKVSDEEAMKLGTQLTPVGAEKNGNASGTIPSWNVEPLSNIESILLESPKFEITASNAQQYKDNLTLGQLALLEKYPDSHKMRVFDTKRTATYPQRVYELAKKNAITAELVQGGNGLINFEETVPFPIPQSGLEVIWNHITRYRGGSVERVIAQAPVKKNGDYTIVKINDRLAWPQHLKGGYDAEKDNNMLFYYLQRVMEPARMTGNVLLVHETIDQVAEPRSAWLYNAGQRRVRRAPQVAYDSPGFASESTRTTDNFDMYNGAPDRYHWELLGKQELYIPYNSFQLASKDLKYKQIIQKGHLNPEFTRYELHRVWVVEATLKEEERHVYHKRRFYIDEDTWQAAVIDHYDGRGKLWRVAEAHEMQFTDANVPWFTAETLHDLISGRMLMTGLTNEEKEGFNFGAESKRGDFTPGALRRSGKR</sequence>
<dbReference type="InterPro" id="IPR010752">
    <property type="entry name" value="DUF1329"/>
</dbReference>
<accession>A0ABQ0A902</accession>
<gene>
    <name evidence="3" type="ORF">NBRC116591_19380</name>
</gene>
<keyword evidence="4" id="KW-1185">Reference proteome</keyword>
<reference evidence="3 4" key="1">
    <citation type="submission" date="2024-04" db="EMBL/GenBank/DDBJ databases">
        <title>Draft genome sequence of Sessilibacter corallicola NBRC 116591.</title>
        <authorList>
            <person name="Miyakawa T."/>
            <person name="Kusuya Y."/>
            <person name="Miura T."/>
        </authorList>
    </citation>
    <scope>NUCLEOTIDE SEQUENCE [LARGE SCALE GENOMIC DNA]</scope>
    <source>
        <strain evidence="3 4">KU-00831-HH</strain>
    </source>
</reference>
<dbReference type="Proteomes" id="UP001465153">
    <property type="component" value="Unassembled WGS sequence"/>
</dbReference>
<organism evidence="3 4">
    <name type="scientific">Sessilibacter corallicola</name>
    <dbReference type="NCBI Taxonomy" id="2904075"/>
    <lineage>
        <taxon>Bacteria</taxon>
        <taxon>Pseudomonadati</taxon>
        <taxon>Pseudomonadota</taxon>
        <taxon>Gammaproteobacteria</taxon>
        <taxon>Cellvibrionales</taxon>
        <taxon>Cellvibrionaceae</taxon>
        <taxon>Sessilibacter</taxon>
    </lineage>
</organism>
<comment type="caution">
    <text evidence="3">The sequence shown here is derived from an EMBL/GenBank/DDBJ whole genome shotgun (WGS) entry which is preliminary data.</text>
</comment>
<keyword evidence="2" id="KW-0732">Signal</keyword>
<evidence type="ECO:0000256" key="1">
    <source>
        <dbReference type="SAM" id="MobiDB-lite"/>
    </source>
</evidence>
<dbReference type="RefSeq" id="WP_353302795.1">
    <property type="nucleotide sequence ID" value="NZ_BAABWN010000006.1"/>
</dbReference>
<evidence type="ECO:0000313" key="4">
    <source>
        <dbReference type="Proteomes" id="UP001465153"/>
    </source>
</evidence>
<feature type="signal peptide" evidence="2">
    <location>
        <begin position="1"/>
        <end position="23"/>
    </location>
</feature>
<feature type="region of interest" description="Disordered" evidence="1">
    <location>
        <begin position="426"/>
        <end position="445"/>
    </location>
</feature>
<dbReference type="EMBL" id="BAABWN010000006">
    <property type="protein sequence ID" value="GAA6168127.1"/>
    <property type="molecule type" value="Genomic_DNA"/>
</dbReference>
<protein>
    <submittedName>
        <fullName evidence="3">DUF1329 domain-containing protein</fullName>
    </submittedName>
</protein>
<evidence type="ECO:0000313" key="3">
    <source>
        <dbReference type="EMBL" id="GAA6168127.1"/>
    </source>
</evidence>
<dbReference type="Pfam" id="PF07044">
    <property type="entry name" value="DUF1329"/>
    <property type="match status" value="1"/>
</dbReference>
<feature type="chain" id="PRO_5045394625" evidence="2">
    <location>
        <begin position="24"/>
        <end position="445"/>
    </location>
</feature>
<evidence type="ECO:0000256" key="2">
    <source>
        <dbReference type="SAM" id="SignalP"/>
    </source>
</evidence>